<dbReference type="STRING" id="1441469.A0A225AIX3"/>
<feature type="repeat" description="ANK" evidence="3">
    <location>
        <begin position="656"/>
        <end position="688"/>
    </location>
</feature>
<dbReference type="AlphaFoldDB" id="A0A225AIX3"/>
<keyword evidence="8" id="KW-1185">Reference proteome</keyword>
<feature type="repeat" description="ANK" evidence="3">
    <location>
        <begin position="758"/>
        <end position="790"/>
    </location>
</feature>
<reference evidence="7 8" key="1">
    <citation type="submission" date="2015-06" db="EMBL/GenBank/DDBJ databases">
        <title>Talaromyces atroroseus IBT 11181 draft genome.</title>
        <authorList>
            <person name="Rasmussen K.B."/>
            <person name="Rasmussen S."/>
            <person name="Petersen B."/>
            <person name="Sicheritz-Ponten T."/>
            <person name="Mortensen U.H."/>
            <person name="Thrane U."/>
        </authorList>
    </citation>
    <scope>NUCLEOTIDE SEQUENCE [LARGE SCALE GENOMIC DNA]</scope>
    <source>
        <strain evidence="7 8">IBT 11181</strain>
    </source>
</reference>
<dbReference type="InterPro" id="IPR056884">
    <property type="entry name" value="NPHP3-like_N"/>
</dbReference>
<dbReference type="SUPFAM" id="SSF52540">
    <property type="entry name" value="P-loop containing nucleoside triphosphate hydrolases"/>
    <property type="match status" value="1"/>
</dbReference>
<dbReference type="InterPro" id="IPR002110">
    <property type="entry name" value="Ankyrin_rpt"/>
</dbReference>
<gene>
    <name evidence="7" type="ORF">UA08_03749</name>
</gene>
<feature type="compositionally biased region" description="Polar residues" evidence="4">
    <location>
        <begin position="8"/>
        <end position="17"/>
    </location>
</feature>
<name>A0A225AIX3_TALAT</name>
<keyword evidence="1" id="KW-0677">Repeat</keyword>
<dbReference type="Pfam" id="PF22939">
    <property type="entry name" value="WHD_GPIID"/>
    <property type="match status" value="1"/>
</dbReference>
<evidence type="ECO:0000313" key="8">
    <source>
        <dbReference type="Proteomes" id="UP000214365"/>
    </source>
</evidence>
<feature type="compositionally biased region" description="Polar residues" evidence="4">
    <location>
        <begin position="28"/>
        <end position="46"/>
    </location>
</feature>
<feature type="region of interest" description="Disordered" evidence="4">
    <location>
        <begin position="1"/>
        <end position="46"/>
    </location>
</feature>
<evidence type="ECO:0008006" key="9">
    <source>
        <dbReference type="Google" id="ProtNLM"/>
    </source>
</evidence>
<dbReference type="InterPro" id="IPR027417">
    <property type="entry name" value="P-loop_NTPase"/>
</dbReference>
<protein>
    <recommendedName>
        <fullName evidence="9">NACHT domain-containing protein</fullName>
    </recommendedName>
</protein>
<dbReference type="Pfam" id="PF12796">
    <property type="entry name" value="Ank_2"/>
    <property type="match status" value="3"/>
</dbReference>
<feature type="repeat" description="ANK" evidence="3">
    <location>
        <begin position="792"/>
        <end position="824"/>
    </location>
</feature>
<dbReference type="Proteomes" id="UP000214365">
    <property type="component" value="Unassembled WGS sequence"/>
</dbReference>
<accession>A0A225AIX3</accession>
<dbReference type="Gene3D" id="3.40.50.300">
    <property type="entry name" value="P-loop containing nucleotide triphosphate hydrolases"/>
    <property type="match status" value="1"/>
</dbReference>
<dbReference type="Pfam" id="PF24883">
    <property type="entry name" value="NPHP3_N"/>
    <property type="match status" value="2"/>
</dbReference>
<dbReference type="InterPro" id="IPR054471">
    <property type="entry name" value="GPIID_WHD"/>
</dbReference>
<feature type="domain" description="Nephrocystin 3-like N-terminal" evidence="6">
    <location>
        <begin position="154"/>
        <end position="222"/>
    </location>
</feature>
<evidence type="ECO:0000259" key="6">
    <source>
        <dbReference type="Pfam" id="PF24883"/>
    </source>
</evidence>
<organism evidence="7 8">
    <name type="scientific">Talaromyces atroroseus</name>
    <dbReference type="NCBI Taxonomy" id="1441469"/>
    <lineage>
        <taxon>Eukaryota</taxon>
        <taxon>Fungi</taxon>
        <taxon>Dikarya</taxon>
        <taxon>Ascomycota</taxon>
        <taxon>Pezizomycotina</taxon>
        <taxon>Eurotiomycetes</taxon>
        <taxon>Eurotiomycetidae</taxon>
        <taxon>Eurotiales</taxon>
        <taxon>Trichocomaceae</taxon>
        <taxon>Talaromyces</taxon>
        <taxon>Talaromyces sect. Trachyspermi</taxon>
    </lineage>
</organism>
<dbReference type="PROSITE" id="PS50088">
    <property type="entry name" value="ANK_REPEAT"/>
    <property type="match status" value="6"/>
</dbReference>
<dbReference type="PRINTS" id="PR01415">
    <property type="entry name" value="ANKYRIN"/>
</dbReference>
<evidence type="ECO:0000259" key="5">
    <source>
        <dbReference type="Pfam" id="PF22939"/>
    </source>
</evidence>
<feature type="repeat" description="ANK" evidence="3">
    <location>
        <begin position="826"/>
        <end position="858"/>
    </location>
</feature>
<dbReference type="PANTHER" id="PTHR24126:SF14">
    <property type="entry name" value="ANK_REP_REGION DOMAIN-CONTAINING PROTEIN"/>
    <property type="match status" value="1"/>
</dbReference>
<evidence type="ECO:0000256" key="4">
    <source>
        <dbReference type="SAM" id="MobiDB-lite"/>
    </source>
</evidence>
<keyword evidence="2 3" id="KW-0040">ANK repeat</keyword>
<dbReference type="GeneID" id="31003504"/>
<dbReference type="SUPFAM" id="SSF48403">
    <property type="entry name" value="Ankyrin repeat"/>
    <property type="match status" value="1"/>
</dbReference>
<dbReference type="EMBL" id="LFMY01000004">
    <property type="protein sequence ID" value="OKL60830.1"/>
    <property type="molecule type" value="Genomic_DNA"/>
</dbReference>
<dbReference type="RefSeq" id="XP_020120951.1">
    <property type="nucleotide sequence ID" value="XM_020266083.1"/>
</dbReference>
<dbReference type="OrthoDB" id="163438at2759"/>
<feature type="repeat" description="ANK" evidence="3">
    <location>
        <begin position="724"/>
        <end position="756"/>
    </location>
</feature>
<evidence type="ECO:0000313" key="7">
    <source>
        <dbReference type="EMBL" id="OKL60830.1"/>
    </source>
</evidence>
<feature type="domain" description="GPI inositol-deacylase winged helix" evidence="5">
    <location>
        <begin position="333"/>
        <end position="423"/>
    </location>
</feature>
<evidence type="ECO:0000256" key="1">
    <source>
        <dbReference type="ARBA" id="ARBA00022737"/>
    </source>
</evidence>
<comment type="caution">
    <text evidence="7">The sequence shown here is derived from an EMBL/GenBank/DDBJ whole genome shotgun (WGS) entry which is preliminary data.</text>
</comment>
<dbReference type="Gene3D" id="1.25.40.20">
    <property type="entry name" value="Ankyrin repeat-containing domain"/>
    <property type="match status" value="4"/>
</dbReference>
<dbReference type="PROSITE" id="PS50297">
    <property type="entry name" value="ANK_REP_REGION"/>
    <property type="match status" value="6"/>
</dbReference>
<feature type="repeat" description="ANK" evidence="3">
    <location>
        <begin position="690"/>
        <end position="722"/>
    </location>
</feature>
<dbReference type="InterPro" id="IPR036770">
    <property type="entry name" value="Ankyrin_rpt-contain_sf"/>
</dbReference>
<evidence type="ECO:0000256" key="2">
    <source>
        <dbReference type="ARBA" id="ARBA00023043"/>
    </source>
</evidence>
<proteinExistence type="predicted"/>
<sequence length="893" mass="101185">MAYHSHPTVIQMSTNERAQADSAEDRLSSNNNVFSAPGGLQSNNPGSGNQFVSSGFYGPVSFGAVESHMRERQNAVLKSLAKLKYQDQKNRNPDRTRGTCEWFTKHATFKAWQEARVSQMLWVSAGPGCGKSVLAKYLADHPGKKSSNEFESSDIITSSFSELWGVLISVAKENKSAHIICILDGFDECEQLEQSQFTEALRGFFESESRKQCNLKFLVTSRLYGTIRRAFQPLEMPGQPMIHLSGENNAVANEIAKEIDIFIETKVEELRNILWLSEDERDFLLAKLTSVPNRTYIWVSLTLSLIQNMIKVDRRTLLNATTNLPQTVNEAYERILARATDQAEASKLLHIIVGAMRPLTVQEMSFALALEKEHRSYADLNLPPNNRFEEYLRDLCGLFVTIVNSEVYLIHQTAREFLVDENVPREIDSQLQEDSRTPQRTAGSQINKWEHSLNVEYSHTILANICIWHLLFTDFKKPEIKSLDTSMMPRPIETRLSFQSRRSVSPRKYPSKTNSIFFNYSALYWSNHLLGSNIEIYARTEELLAVCGNRPVWFDVYWENMITSDDPPSFDSIFIGSYFGITPVVDYWMEFEDIDINAKDNVHGRSALSWAAGNGHENVVKLLTQTSRKSIKKGHYPVMRMLIEKDIDVETNDSQYGRTPLLWATVNNHIAMVRLLLEKGANTEAKDNQYGRTPLLWAVHDGHEAIVKLLLEKGADTEVKDSQYNQTPVSMAALNGHEAIVEILLKKGANTHAEDSIYGRTLLSWAAMSGRYAVAKLLLERGADIEAKDSQDNRTPLLWAVMNNRTELVELLLENGADIEAKEDPYERTSLIWAAEKCPVPMIKLLLEKGADVEAKDINGENPLTLAIRRSRGKDVELLIKHVDEIKTNKSDR</sequence>
<evidence type="ECO:0000256" key="3">
    <source>
        <dbReference type="PROSITE-ProRule" id="PRU00023"/>
    </source>
</evidence>
<dbReference type="PANTHER" id="PTHR24126">
    <property type="entry name" value="ANKYRIN REPEAT, PH AND SEC7 DOMAIN CONTAINING PROTEIN SECG-RELATED"/>
    <property type="match status" value="1"/>
</dbReference>
<feature type="domain" description="Nephrocystin 3-like N-terminal" evidence="6">
    <location>
        <begin position="98"/>
        <end position="144"/>
    </location>
</feature>
<dbReference type="SMART" id="SM00248">
    <property type="entry name" value="ANK"/>
    <property type="match status" value="8"/>
</dbReference>